<evidence type="ECO:0000256" key="1">
    <source>
        <dbReference type="SAM" id="MobiDB-lite"/>
    </source>
</evidence>
<protein>
    <submittedName>
        <fullName evidence="2">Uncharacterized protein</fullName>
    </submittedName>
</protein>
<organism evidence="2 3">
    <name type="scientific">Fusarium albosuccineum</name>
    <dbReference type="NCBI Taxonomy" id="1237068"/>
    <lineage>
        <taxon>Eukaryota</taxon>
        <taxon>Fungi</taxon>
        <taxon>Dikarya</taxon>
        <taxon>Ascomycota</taxon>
        <taxon>Pezizomycotina</taxon>
        <taxon>Sordariomycetes</taxon>
        <taxon>Hypocreomycetidae</taxon>
        <taxon>Hypocreales</taxon>
        <taxon>Nectriaceae</taxon>
        <taxon>Fusarium</taxon>
        <taxon>Fusarium decemcellulare species complex</taxon>
    </lineage>
</organism>
<feature type="compositionally biased region" description="Basic residues" evidence="1">
    <location>
        <begin position="1"/>
        <end position="15"/>
    </location>
</feature>
<evidence type="ECO:0000313" key="2">
    <source>
        <dbReference type="EMBL" id="KAF4470418.1"/>
    </source>
</evidence>
<sequence length="159" mass="17327">MSLGYRRSKKGRLSKRPMDSRSHMHAERPGWPAMAPGYCKTAAASLSILSKLLSRFFLPQLELSNDSISLLFLQSTPGSPGSGAGARTNYFRDRHLTAPSKGLNTNFCGPAAQDPVDFDRGFSGGNSELHSDAQPPVCLTRLNSALITAENRHRPPIFL</sequence>
<accession>A0A8H4PGM8</accession>
<comment type="caution">
    <text evidence="2">The sequence shown here is derived from an EMBL/GenBank/DDBJ whole genome shotgun (WGS) entry which is preliminary data.</text>
</comment>
<reference evidence="2 3" key="1">
    <citation type="submission" date="2020-01" db="EMBL/GenBank/DDBJ databases">
        <title>Identification and distribution of gene clusters putatively required for synthesis of sphingolipid metabolism inhibitors in phylogenetically diverse species of the filamentous fungus Fusarium.</title>
        <authorList>
            <person name="Kim H.-S."/>
            <person name="Busman M."/>
            <person name="Brown D.W."/>
            <person name="Divon H."/>
            <person name="Uhlig S."/>
            <person name="Proctor R.H."/>
        </authorList>
    </citation>
    <scope>NUCLEOTIDE SEQUENCE [LARGE SCALE GENOMIC DNA]</scope>
    <source>
        <strain evidence="2 3">NRRL 20459</strain>
    </source>
</reference>
<keyword evidence="3" id="KW-1185">Reference proteome</keyword>
<feature type="region of interest" description="Disordered" evidence="1">
    <location>
        <begin position="1"/>
        <end position="29"/>
    </location>
</feature>
<dbReference type="EMBL" id="JAADYS010000350">
    <property type="protein sequence ID" value="KAF4470418.1"/>
    <property type="molecule type" value="Genomic_DNA"/>
</dbReference>
<feature type="compositionally biased region" description="Basic and acidic residues" evidence="1">
    <location>
        <begin position="16"/>
        <end position="28"/>
    </location>
</feature>
<dbReference type="AlphaFoldDB" id="A0A8H4PGM8"/>
<name>A0A8H4PGM8_9HYPO</name>
<dbReference type="Proteomes" id="UP000554235">
    <property type="component" value="Unassembled WGS sequence"/>
</dbReference>
<proteinExistence type="predicted"/>
<evidence type="ECO:0000313" key="3">
    <source>
        <dbReference type="Proteomes" id="UP000554235"/>
    </source>
</evidence>
<gene>
    <name evidence="2" type="ORF">FALBO_2668</name>
</gene>